<evidence type="ECO:0000313" key="4">
    <source>
        <dbReference type="Proteomes" id="UP000295601"/>
    </source>
</evidence>
<dbReference type="AlphaFoldDB" id="A0A4V3CX71"/>
<gene>
    <name evidence="3" type="ORF">EDF62_3489</name>
</gene>
<dbReference type="OrthoDB" id="7949713at2"/>
<feature type="chain" id="PRO_5038362791" description="Secreted protein" evidence="2">
    <location>
        <begin position="29"/>
        <end position="172"/>
    </location>
</feature>
<proteinExistence type="predicted"/>
<evidence type="ECO:0000256" key="1">
    <source>
        <dbReference type="SAM" id="MobiDB-lite"/>
    </source>
</evidence>
<accession>A0A4V3CX71</accession>
<evidence type="ECO:0000256" key="2">
    <source>
        <dbReference type="SAM" id="SignalP"/>
    </source>
</evidence>
<dbReference type="Proteomes" id="UP000295601">
    <property type="component" value="Unassembled WGS sequence"/>
</dbReference>
<keyword evidence="4" id="KW-1185">Reference proteome</keyword>
<feature type="region of interest" description="Disordered" evidence="1">
    <location>
        <begin position="97"/>
        <end position="120"/>
    </location>
</feature>
<keyword evidence="2" id="KW-0732">Signal</keyword>
<sequence length="172" mass="17995">MTYTTQFRRSVLLALPVAALLLSGCTAAGDGTDSAANKSEQQTDQTVEAWHVKYAGCMQDEGLDYPEPDPNANGMVAAIDIEALGGMDAFSAADKTCRGKIGDPPQPTGEDGKPLSDEQMRKDSLEVTECLREQGIDVEDPGTTGGITIDESMSTEALEACGLSGMATSVAE</sequence>
<evidence type="ECO:0000313" key="3">
    <source>
        <dbReference type="EMBL" id="TDP89168.1"/>
    </source>
</evidence>
<protein>
    <recommendedName>
        <fullName evidence="5">Secreted protein</fullName>
    </recommendedName>
</protein>
<feature type="signal peptide" evidence="2">
    <location>
        <begin position="1"/>
        <end position="28"/>
    </location>
</feature>
<evidence type="ECO:0008006" key="5">
    <source>
        <dbReference type="Google" id="ProtNLM"/>
    </source>
</evidence>
<comment type="caution">
    <text evidence="3">The sequence shown here is derived from an EMBL/GenBank/DDBJ whole genome shotgun (WGS) entry which is preliminary data.</text>
</comment>
<reference evidence="3 4" key="1">
    <citation type="submission" date="2019-03" db="EMBL/GenBank/DDBJ databases">
        <title>Genomic analyses of the natural microbiome of Caenorhabditis elegans.</title>
        <authorList>
            <person name="Samuel B."/>
        </authorList>
    </citation>
    <scope>NUCLEOTIDE SEQUENCE [LARGE SCALE GENOMIC DNA]</scope>
    <source>
        <strain evidence="3 4">JUb18</strain>
    </source>
</reference>
<dbReference type="EMBL" id="SNYA01000011">
    <property type="protein sequence ID" value="TDP89168.1"/>
    <property type="molecule type" value="Genomic_DNA"/>
</dbReference>
<feature type="compositionally biased region" description="Basic and acidic residues" evidence="1">
    <location>
        <begin position="110"/>
        <end position="120"/>
    </location>
</feature>
<organism evidence="3 4">
    <name type="scientific">Leucobacter luti</name>
    <dbReference type="NCBI Taxonomy" id="340320"/>
    <lineage>
        <taxon>Bacteria</taxon>
        <taxon>Bacillati</taxon>
        <taxon>Actinomycetota</taxon>
        <taxon>Actinomycetes</taxon>
        <taxon>Micrococcales</taxon>
        <taxon>Microbacteriaceae</taxon>
        <taxon>Leucobacter</taxon>
    </lineage>
</organism>
<name>A0A4V3CX71_9MICO</name>
<dbReference type="RefSeq" id="WP_133617946.1">
    <property type="nucleotide sequence ID" value="NZ_SNYA01000011.1"/>
</dbReference>